<dbReference type="eggNOG" id="ENOG502RIU1">
    <property type="taxonomic scope" value="Eukaryota"/>
</dbReference>
<dbReference type="EMBL" id="GL385398">
    <property type="protein sequence ID" value="EJT74859.1"/>
    <property type="molecule type" value="Genomic_DNA"/>
</dbReference>
<evidence type="ECO:0008006" key="5">
    <source>
        <dbReference type="Google" id="ProtNLM"/>
    </source>
</evidence>
<accession>J3P5A8</accession>
<organism evidence="2">
    <name type="scientific">Gaeumannomyces tritici (strain R3-111a-1)</name>
    <name type="common">Wheat and barley take-all root rot fungus</name>
    <name type="synonym">Gaeumannomyces graminis var. tritici</name>
    <dbReference type="NCBI Taxonomy" id="644352"/>
    <lineage>
        <taxon>Eukaryota</taxon>
        <taxon>Fungi</taxon>
        <taxon>Dikarya</taxon>
        <taxon>Ascomycota</taxon>
        <taxon>Pezizomycotina</taxon>
        <taxon>Sordariomycetes</taxon>
        <taxon>Sordariomycetidae</taxon>
        <taxon>Magnaporthales</taxon>
        <taxon>Magnaporthaceae</taxon>
        <taxon>Gaeumannomyces</taxon>
    </lineage>
</organism>
<keyword evidence="1" id="KW-1133">Transmembrane helix</keyword>
<dbReference type="EnsemblFungi" id="EJT74859">
    <property type="protein sequence ID" value="EJT74859"/>
    <property type="gene ID" value="GGTG_08697"/>
</dbReference>
<evidence type="ECO:0000313" key="3">
    <source>
        <dbReference type="EnsemblFungi" id="EJT74859"/>
    </source>
</evidence>
<keyword evidence="1" id="KW-0472">Membrane</keyword>
<keyword evidence="1" id="KW-0812">Transmembrane</keyword>
<reference evidence="3" key="5">
    <citation type="submission" date="2018-04" db="UniProtKB">
        <authorList>
            <consortium name="EnsemblFungi"/>
        </authorList>
    </citation>
    <scope>IDENTIFICATION</scope>
    <source>
        <strain evidence="3">R3-111a-1</strain>
    </source>
</reference>
<dbReference type="GeneID" id="20349155"/>
<dbReference type="RefSeq" id="XP_009224803.1">
    <property type="nucleotide sequence ID" value="XM_009226539.1"/>
</dbReference>
<reference evidence="2" key="3">
    <citation type="submission" date="2010-09" db="EMBL/GenBank/DDBJ databases">
        <title>Annotation of Gaeumannomyces graminis var. tritici R3-111a-1.</title>
        <authorList>
            <consortium name="The Broad Institute Genome Sequencing Platform"/>
            <person name="Ma L.-J."/>
            <person name="Dead R."/>
            <person name="Young S.K."/>
            <person name="Zeng Q."/>
            <person name="Gargeya S."/>
            <person name="Fitzgerald M."/>
            <person name="Haas B."/>
            <person name="Abouelleil A."/>
            <person name="Alvarado L."/>
            <person name="Arachchi H.M."/>
            <person name="Berlin A."/>
            <person name="Brown A."/>
            <person name="Chapman S.B."/>
            <person name="Chen Z."/>
            <person name="Dunbar C."/>
            <person name="Freedman E."/>
            <person name="Gearin G."/>
            <person name="Gellesch M."/>
            <person name="Goldberg J."/>
            <person name="Griggs A."/>
            <person name="Gujja S."/>
            <person name="Heiman D."/>
            <person name="Howarth C."/>
            <person name="Larson L."/>
            <person name="Lui A."/>
            <person name="MacDonald P.J.P."/>
            <person name="Mehta T."/>
            <person name="Montmayeur A."/>
            <person name="Murphy C."/>
            <person name="Neiman D."/>
            <person name="Pearson M."/>
            <person name="Priest M."/>
            <person name="Roberts A."/>
            <person name="Saif S."/>
            <person name="Shea T."/>
            <person name="Shenoy N."/>
            <person name="Sisk P."/>
            <person name="Stolte C."/>
            <person name="Sykes S."/>
            <person name="Yandava C."/>
            <person name="Wortman J."/>
            <person name="Nusbaum C."/>
            <person name="Birren B."/>
        </authorList>
    </citation>
    <scope>NUCLEOTIDE SEQUENCE</scope>
    <source>
        <strain evidence="2">R3-111a-1</strain>
    </source>
</reference>
<dbReference type="VEuPathDB" id="FungiDB:GGTG_08697"/>
<protein>
    <recommendedName>
        <fullName evidence="5">MARVEL domain-containing protein</fullName>
    </recommendedName>
</protein>
<dbReference type="AlphaFoldDB" id="J3P5A8"/>
<reference evidence="2" key="2">
    <citation type="submission" date="2010-07" db="EMBL/GenBank/DDBJ databases">
        <authorList>
            <consortium name="The Broad Institute Genome Sequencing Platform"/>
            <consortium name="Broad Institute Genome Sequencing Center for Infectious Disease"/>
            <person name="Ma L.-J."/>
            <person name="Dead R."/>
            <person name="Young S."/>
            <person name="Zeng Q."/>
            <person name="Koehrsen M."/>
            <person name="Alvarado L."/>
            <person name="Berlin A."/>
            <person name="Chapman S.B."/>
            <person name="Chen Z."/>
            <person name="Freedman E."/>
            <person name="Gellesch M."/>
            <person name="Goldberg J."/>
            <person name="Griggs A."/>
            <person name="Gujja S."/>
            <person name="Heilman E.R."/>
            <person name="Heiman D."/>
            <person name="Hepburn T."/>
            <person name="Howarth C."/>
            <person name="Jen D."/>
            <person name="Larson L."/>
            <person name="Mehta T."/>
            <person name="Neiman D."/>
            <person name="Pearson M."/>
            <person name="Roberts A."/>
            <person name="Saif S."/>
            <person name="Shea T."/>
            <person name="Shenoy N."/>
            <person name="Sisk P."/>
            <person name="Stolte C."/>
            <person name="Sykes S."/>
            <person name="Walk T."/>
            <person name="White J."/>
            <person name="Yandava C."/>
            <person name="Haas B."/>
            <person name="Nusbaum C."/>
            <person name="Birren B."/>
        </authorList>
    </citation>
    <scope>NUCLEOTIDE SEQUENCE</scope>
    <source>
        <strain evidence="2">R3-111a-1</strain>
    </source>
</reference>
<dbReference type="OrthoDB" id="5371583at2759"/>
<feature type="transmembrane region" description="Helical" evidence="1">
    <location>
        <begin position="25"/>
        <end position="49"/>
    </location>
</feature>
<name>J3P5A8_GAET3</name>
<keyword evidence="4" id="KW-1185">Reference proteome</keyword>
<evidence type="ECO:0000256" key="1">
    <source>
        <dbReference type="SAM" id="Phobius"/>
    </source>
</evidence>
<feature type="transmembrane region" description="Helical" evidence="1">
    <location>
        <begin position="69"/>
        <end position="91"/>
    </location>
</feature>
<proteinExistence type="predicted"/>
<evidence type="ECO:0000313" key="4">
    <source>
        <dbReference type="Proteomes" id="UP000006039"/>
    </source>
</evidence>
<dbReference type="PANTHER" id="PTHR42069">
    <property type="entry name" value="HYPHAL ANASTAMOSIS-8 PROTEIN"/>
    <property type="match status" value="1"/>
</dbReference>
<sequence length="235" mass="25832">MDARAEGEMDAKTARSARRLKILRVVQSALAALLSLAIAAFQGRVYFTYYNTRQTGGTWPKVPNVMPTILMFIVALVSLVFDGCMLVAYLWPSTRYARWAVTIGGGAQYIISSNKTIGFAISAVVSKTSFDFGDASGTNPDLWSYTCTDQAAELNDIIQAESNCNTQWASWAFALAQLAIEVFGWAVSLLAFRQTTQKLSAQAMEQKMTAYSSNVNSRLQDATPNFEMQTGYHPV</sequence>
<evidence type="ECO:0000313" key="2">
    <source>
        <dbReference type="EMBL" id="EJT74859.1"/>
    </source>
</evidence>
<dbReference type="HOGENOM" id="CLU_1180290_0_0_1"/>
<dbReference type="PANTHER" id="PTHR42069:SF1">
    <property type="entry name" value="MARVEL DOMAIN-CONTAINING PROTEIN"/>
    <property type="match status" value="1"/>
</dbReference>
<gene>
    <name evidence="3" type="primary">20349155</name>
    <name evidence="2" type="ORF">GGTG_08697</name>
</gene>
<reference evidence="3" key="4">
    <citation type="journal article" date="2015" name="G3 (Bethesda)">
        <title>Genome sequences of three phytopathogenic species of the Magnaporthaceae family of fungi.</title>
        <authorList>
            <person name="Okagaki L.H."/>
            <person name="Nunes C.C."/>
            <person name="Sailsbery J."/>
            <person name="Clay B."/>
            <person name="Brown D."/>
            <person name="John T."/>
            <person name="Oh Y."/>
            <person name="Young N."/>
            <person name="Fitzgerald M."/>
            <person name="Haas B.J."/>
            <person name="Zeng Q."/>
            <person name="Young S."/>
            <person name="Adiconis X."/>
            <person name="Fan L."/>
            <person name="Levin J.Z."/>
            <person name="Mitchell T.K."/>
            <person name="Okubara P.A."/>
            <person name="Farman M.L."/>
            <person name="Kohn L.M."/>
            <person name="Birren B."/>
            <person name="Ma L.-J."/>
            <person name="Dean R.A."/>
        </authorList>
    </citation>
    <scope>NUCLEOTIDE SEQUENCE</scope>
    <source>
        <strain evidence="3">R3-111a-1</strain>
    </source>
</reference>
<reference evidence="4" key="1">
    <citation type="submission" date="2010-07" db="EMBL/GenBank/DDBJ databases">
        <title>The genome sequence of Gaeumannomyces graminis var. tritici strain R3-111a-1.</title>
        <authorList>
            <consortium name="The Broad Institute Genome Sequencing Platform"/>
            <person name="Ma L.-J."/>
            <person name="Dead R."/>
            <person name="Young S."/>
            <person name="Zeng Q."/>
            <person name="Koehrsen M."/>
            <person name="Alvarado L."/>
            <person name="Berlin A."/>
            <person name="Chapman S.B."/>
            <person name="Chen Z."/>
            <person name="Freedman E."/>
            <person name="Gellesch M."/>
            <person name="Goldberg J."/>
            <person name="Griggs A."/>
            <person name="Gujja S."/>
            <person name="Heilman E.R."/>
            <person name="Heiman D."/>
            <person name="Hepburn T."/>
            <person name="Howarth C."/>
            <person name="Jen D."/>
            <person name="Larson L."/>
            <person name="Mehta T."/>
            <person name="Neiman D."/>
            <person name="Pearson M."/>
            <person name="Roberts A."/>
            <person name="Saif S."/>
            <person name="Shea T."/>
            <person name="Shenoy N."/>
            <person name="Sisk P."/>
            <person name="Stolte C."/>
            <person name="Sykes S."/>
            <person name="Walk T."/>
            <person name="White J."/>
            <person name="Yandava C."/>
            <person name="Haas B."/>
            <person name="Nusbaum C."/>
            <person name="Birren B."/>
        </authorList>
    </citation>
    <scope>NUCLEOTIDE SEQUENCE [LARGE SCALE GENOMIC DNA]</scope>
    <source>
        <strain evidence="4">R3-111a-1</strain>
    </source>
</reference>
<dbReference type="Proteomes" id="UP000006039">
    <property type="component" value="Unassembled WGS sequence"/>
</dbReference>
<dbReference type="STRING" id="644352.J3P5A8"/>